<dbReference type="RefSeq" id="WP_096436688.1">
    <property type="nucleotide sequence ID" value="NZ_AP018164.1"/>
</dbReference>
<organism evidence="1 2">
    <name type="scientific">Mycobacterium shigaense</name>
    <dbReference type="NCBI Taxonomy" id="722731"/>
    <lineage>
        <taxon>Bacteria</taxon>
        <taxon>Bacillati</taxon>
        <taxon>Actinomycetota</taxon>
        <taxon>Actinomycetes</taxon>
        <taxon>Mycobacteriales</taxon>
        <taxon>Mycobacteriaceae</taxon>
        <taxon>Mycobacterium</taxon>
        <taxon>Mycobacterium simiae complex</taxon>
    </lineage>
</organism>
<dbReference type="EMBL" id="AP018164">
    <property type="protein sequence ID" value="BAX90602.1"/>
    <property type="molecule type" value="Genomic_DNA"/>
</dbReference>
<gene>
    <name evidence="1" type="ORF">MSG_00436</name>
</gene>
<sequence length="68" mass="6760">MPGFTLAAAASIAAGLTIGAAAAVGVTIAVEGHAAVPATTPATQLPTGPYLVNYGDRCWRGHCIPWPS</sequence>
<dbReference type="OrthoDB" id="4753435at2"/>
<dbReference type="InterPro" id="IPR022566">
    <property type="entry name" value="DUF2613"/>
</dbReference>
<keyword evidence="2" id="KW-1185">Reference proteome</keyword>
<dbReference type="KEGG" id="mshg:MSG_00436"/>
<evidence type="ECO:0000313" key="2">
    <source>
        <dbReference type="Proteomes" id="UP000217736"/>
    </source>
</evidence>
<proteinExistence type="predicted"/>
<dbReference type="AlphaFoldDB" id="A0A1Z4ECC3"/>
<evidence type="ECO:0000313" key="1">
    <source>
        <dbReference type="EMBL" id="BAX90602.1"/>
    </source>
</evidence>
<protein>
    <submittedName>
        <fullName evidence="1">Uncharacterized protein</fullName>
    </submittedName>
</protein>
<dbReference type="Proteomes" id="UP000217736">
    <property type="component" value="Chromosome"/>
</dbReference>
<dbReference type="Pfam" id="PF11021">
    <property type="entry name" value="DUF2613"/>
    <property type="match status" value="1"/>
</dbReference>
<name>A0A1Z4ECC3_9MYCO</name>
<accession>A0A1Z4ECC3</accession>
<reference evidence="2" key="1">
    <citation type="submission" date="2017-06" db="EMBL/GenBank/DDBJ databases">
        <title>Complete Genome Sequence of Mycobacterium shigaense.</title>
        <authorList>
            <person name="Fukano H."/>
            <person name="Yoshida M."/>
            <person name="Kazumi Y."/>
            <person name="Ogura Y."/>
            <person name="Mitarai S."/>
            <person name="Hayashi T."/>
            <person name="Hoshino Y."/>
        </authorList>
    </citation>
    <scope>NUCLEOTIDE SEQUENCE [LARGE SCALE GENOMIC DNA]</scope>
    <source>
        <strain evidence="2">UN-152</strain>
    </source>
</reference>